<keyword evidence="1" id="KW-0812">Transmembrane</keyword>
<accession>A0A132PQT5</accession>
<feature type="transmembrane region" description="Helical" evidence="1">
    <location>
        <begin position="100"/>
        <end position="123"/>
    </location>
</feature>
<keyword evidence="1" id="KW-0472">Membrane</keyword>
<organism evidence="2 4">
    <name type="scientific">Mycolicibacterium wolinskyi</name>
    <dbReference type="NCBI Taxonomy" id="59750"/>
    <lineage>
        <taxon>Bacteria</taxon>
        <taxon>Bacillati</taxon>
        <taxon>Actinomycetota</taxon>
        <taxon>Actinomycetes</taxon>
        <taxon>Mycobacteriales</taxon>
        <taxon>Mycobacteriaceae</taxon>
        <taxon>Mycolicibacterium</taxon>
    </lineage>
</organism>
<dbReference type="RefSeq" id="WP_067846100.1">
    <property type="nucleotide sequence ID" value="NZ_JACKUA010000048.1"/>
</dbReference>
<dbReference type="EMBL" id="LQQA01000014">
    <property type="protein sequence ID" value="ORX15169.1"/>
    <property type="molecule type" value="Genomic_DNA"/>
</dbReference>
<evidence type="ECO:0000313" key="3">
    <source>
        <dbReference type="EMBL" id="ORX15169.1"/>
    </source>
</evidence>
<comment type="caution">
    <text evidence="2">The sequence shown here is derived from an EMBL/GenBank/DDBJ whole genome shotgun (WGS) entry which is preliminary data.</text>
</comment>
<keyword evidence="4" id="KW-1185">Reference proteome</keyword>
<protein>
    <submittedName>
        <fullName evidence="2">Uncharacterized protein</fullName>
    </submittedName>
</protein>
<proteinExistence type="predicted"/>
<reference evidence="3 5" key="2">
    <citation type="submission" date="2016-01" db="EMBL/GenBank/DDBJ databases">
        <title>The new phylogeny of the genus Mycobacterium.</title>
        <authorList>
            <person name="Tarcisio F."/>
            <person name="Conor M."/>
            <person name="Antonella G."/>
            <person name="Elisabetta G."/>
            <person name="Giulia F.S."/>
            <person name="Sara T."/>
            <person name="Anna F."/>
            <person name="Clotilde B."/>
            <person name="Roberto B."/>
            <person name="Veronica D.S."/>
            <person name="Fabio R."/>
            <person name="Monica P."/>
            <person name="Olivier J."/>
            <person name="Enrico T."/>
            <person name="Nicola S."/>
        </authorList>
    </citation>
    <scope>NUCLEOTIDE SEQUENCE [LARGE SCALE GENOMIC DNA]</scope>
    <source>
        <strain evidence="3 5">ATCC 700010</strain>
    </source>
</reference>
<feature type="transmembrane region" description="Helical" evidence="1">
    <location>
        <begin position="60"/>
        <end position="80"/>
    </location>
</feature>
<evidence type="ECO:0000313" key="2">
    <source>
        <dbReference type="EMBL" id="KWX24567.1"/>
    </source>
</evidence>
<evidence type="ECO:0000313" key="5">
    <source>
        <dbReference type="Proteomes" id="UP000193964"/>
    </source>
</evidence>
<dbReference type="OrthoDB" id="4967011at2"/>
<evidence type="ECO:0000256" key="1">
    <source>
        <dbReference type="SAM" id="Phobius"/>
    </source>
</evidence>
<evidence type="ECO:0000313" key="4">
    <source>
        <dbReference type="Proteomes" id="UP000070612"/>
    </source>
</evidence>
<name>A0A132PQT5_9MYCO</name>
<dbReference type="EMBL" id="LGTW01000004">
    <property type="protein sequence ID" value="KWX24567.1"/>
    <property type="molecule type" value="Genomic_DNA"/>
</dbReference>
<dbReference type="AlphaFoldDB" id="A0A132PQT5"/>
<feature type="transmembrane region" description="Helical" evidence="1">
    <location>
        <begin position="35"/>
        <end position="53"/>
    </location>
</feature>
<gene>
    <name evidence="2" type="ORF">AFM11_07740</name>
    <name evidence="3" type="ORF">AWC31_24365</name>
</gene>
<reference evidence="2 4" key="1">
    <citation type="submission" date="2015-07" db="EMBL/GenBank/DDBJ databases">
        <title>A draft genome sequence of Mycobacterium wolinskyi.</title>
        <authorList>
            <person name="de Man T.J."/>
            <person name="Perry K.A."/>
            <person name="Coulliette A.D."/>
            <person name="Jensen B."/>
            <person name="Toney N.C."/>
            <person name="Limbago B.M."/>
            <person name="Noble-Wang J."/>
        </authorList>
    </citation>
    <scope>NUCLEOTIDE SEQUENCE [LARGE SCALE GENOMIC DNA]</scope>
    <source>
        <strain evidence="2 4">CDC_01</strain>
    </source>
</reference>
<keyword evidence="1" id="KW-1133">Transmembrane helix</keyword>
<dbReference type="STRING" id="59750.AWC31_24365"/>
<dbReference type="Proteomes" id="UP000193964">
    <property type="component" value="Unassembled WGS sequence"/>
</dbReference>
<dbReference type="PATRIC" id="fig|59750.3.peg.5397"/>
<dbReference type="Proteomes" id="UP000070612">
    <property type="component" value="Unassembled WGS sequence"/>
</dbReference>
<sequence length="133" mass="13945">MSTVHTTAVLGRRSCAVLAASSALLHVYMLTHAPNPVAGGLLAAMIAGCLYCARDLWRRGTPGIWCTVALMNLAMVALHTPMPAHHHGAGPAALPAQSTVMTLTVMLALAEVTIAGVVLYCLTRHRSVTPPVR</sequence>